<dbReference type="InterPro" id="IPR013654">
    <property type="entry name" value="PAS_2"/>
</dbReference>
<dbReference type="SMART" id="SM00911">
    <property type="entry name" value="HWE_HK"/>
    <property type="match status" value="1"/>
</dbReference>
<dbReference type="Pfam" id="PF08446">
    <property type="entry name" value="PAS_2"/>
    <property type="match status" value="1"/>
</dbReference>
<evidence type="ECO:0000313" key="15">
    <source>
        <dbReference type="EMBL" id="MBO1360877.1"/>
    </source>
</evidence>
<dbReference type="EMBL" id="JAFVMF010000015">
    <property type="protein sequence ID" value="MBO1360877.1"/>
    <property type="molecule type" value="Genomic_DNA"/>
</dbReference>
<keyword evidence="10" id="KW-0157">Chromophore</keyword>
<gene>
    <name evidence="15" type="ORF">J2D73_13885</name>
</gene>
<feature type="domain" description="Response regulatory" evidence="14">
    <location>
        <begin position="816"/>
        <end position="927"/>
    </location>
</feature>
<dbReference type="InterPro" id="IPR036890">
    <property type="entry name" value="HATPase_C_sf"/>
</dbReference>
<evidence type="ECO:0000256" key="8">
    <source>
        <dbReference type="ARBA" id="ARBA00022777"/>
    </source>
</evidence>
<feature type="modified residue" description="4-aspartylphosphate" evidence="12">
    <location>
        <position position="866"/>
    </location>
</feature>
<dbReference type="InterPro" id="IPR016132">
    <property type="entry name" value="Phyto_chromo_attachment"/>
</dbReference>
<dbReference type="InterPro" id="IPR043150">
    <property type="entry name" value="Phytochrome_PHY_sf"/>
</dbReference>
<keyword evidence="4 12" id="KW-0597">Phosphoprotein</keyword>
<name>A0ABS3LY87_9PROT</name>
<dbReference type="Gene3D" id="3.40.50.2300">
    <property type="match status" value="1"/>
</dbReference>
<evidence type="ECO:0000259" key="14">
    <source>
        <dbReference type="PROSITE" id="PS50110"/>
    </source>
</evidence>
<dbReference type="Pfam" id="PF01590">
    <property type="entry name" value="GAF"/>
    <property type="match status" value="1"/>
</dbReference>
<evidence type="ECO:0000256" key="7">
    <source>
        <dbReference type="ARBA" id="ARBA00022741"/>
    </source>
</evidence>
<dbReference type="SMART" id="SM00065">
    <property type="entry name" value="GAF"/>
    <property type="match status" value="1"/>
</dbReference>
<evidence type="ECO:0000256" key="11">
    <source>
        <dbReference type="ARBA" id="ARBA00023170"/>
    </source>
</evidence>
<accession>A0ABS3LY87</accession>
<dbReference type="SUPFAM" id="SSF55781">
    <property type="entry name" value="GAF domain-like"/>
    <property type="match status" value="2"/>
</dbReference>
<keyword evidence="9" id="KW-0067">ATP-binding</keyword>
<evidence type="ECO:0000256" key="9">
    <source>
        <dbReference type="ARBA" id="ARBA00022840"/>
    </source>
</evidence>
<evidence type="ECO:0000313" key="16">
    <source>
        <dbReference type="Proteomes" id="UP000664771"/>
    </source>
</evidence>
<dbReference type="SMART" id="SM00448">
    <property type="entry name" value="REC"/>
    <property type="match status" value="1"/>
</dbReference>
<dbReference type="Pfam" id="PF07536">
    <property type="entry name" value="HWE_HK"/>
    <property type="match status" value="1"/>
</dbReference>
<keyword evidence="8" id="KW-0418">Kinase</keyword>
<dbReference type="SUPFAM" id="SSF52172">
    <property type="entry name" value="CheY-like"/>
    <property type="match status" value="1"/>
</dbReference>
<dbReference type="Pfam" id="PF00072">
    <property type="entry name" value="Response_reg"/>
    <property type="match status" value="1"/>
</dbReference>
<dbReference type="Gene3D" id="3.30.450.20">
    <property type="entry name" value="PAS domain"/>
    <property type="match status" value="1"/>
</dbReference>
<dbReference type="InterPro" id="IPR029016">
    <property type="entry name" value="GAF-like_dom_sf"/>
</dbReference>
<dbReference type="InterPro" id="IPR011102">
    <property type="entry name" value="Sig_transdc_His_kinase_HWE"/>
</dbReference>
<dbReference type="PANTHER" id="PTHR41523">
    <property type="entry name" value="TWO-COMPONENT SYSTEM SENSOR PROTEIN"/>
    <property type="match status" value="1"/>
</dbReference>
<keyword evidence="7" id="KW-0547">Nucleotide-binding</keyword>
<dbReference type="EC" id="2.7.13.3" evidence="2"/>
<dbReference type="Gene3D" id="3.30.565.10">
    <property type="entry name" value="Histidine kinase-like ATPase, C-terminal domain"/>
    <property type="match status" value="1"/>
</dbReference>
<sequence>MNVGSPLGPSACLYAAERGDGGQGWFGSFDTDMRVDEEITRAATATFRSYTETRSIPPSVPPHSCLIAFDAAMRAATHFSANAPEMLGIAGDIPGRSIEQLLGAEAARAIRKALGATPRVRRPVLFFHVTLPSGEAFDVSAFDGPDRVVIEFEPVVPGEDSGAYLVALRTMVDRMRDISSLPDLFDAVVRLLRDTLRFDRVVFFRYQPEGLSLVVAEARYPAMPSLLRRRFAENLLPSHDLPPYPGTRFRMLADTRAEPVPVLSGERASVDATEATSDGLAPAYLTRAGATLECLNARAAISNILIADDEPWGGFVCHHRTPRRLTQAQRVLVKMFGEYVSLQIVTLLRTNRLRYTRGTLAFIDRFLKEAARASDMPMHLRTRLAELKAFVPCDGAALWLGGEWTPCGAAPSVVGPFAELALERAGSQLWSTRKLVGTLSDVSLVAPGIAGVMVVPISSEPGNYLFLFRNEALQLIYKLREEVRQEHDESGDTGAIVPENALEDAPAGSERDADAKAENSFALYGDFIIGHALPWSDEDVEVAGLLRSALIEVMGAYHQRMLAERASNDERLRTLNEELTHRVKNILAVVQSLVMQRAPEGRAVEEHLHHMRGRVRSLASAHDQIVRTSGGGMLRDMLESELEPYSDGRRSIVLDGPALWLEGEALSVTALTVHELATNAAKYGALSVSGGGVRIQWRLSADGKMWILSWREEGGPQVGEPVRRGFGSALIERGMAYELGGASRVAYDPAGLQVTLEIPARYAGEARFGDDWVERVDAAQMTGSFGPPVKAGIAVHEERADLGGVTGDHISLDGLDVLVVEDQLLIALEVEQDLGELEGCKVRTASSVEEAIVCIDAAEPDVVLLDVNLGDETSEAVAFTLRTRGVPFILTTGYADRIESLKEFSDAPVIAKPYEVRTVISAIIDALGARKAA</sequence>
<dbReference type="SUPFAM" id="SSF55785">
    <property type="entry name" value="PYP-like sensor domain (PAS domain)"/>
    <property type="match status" value="1"/>
</dbReference>
<comment type="caution">
    <text evidence="15">The sequence shown here is derived from an EMBL/GenBank/DDBJ whole genome shotgun (WGS) entry which is preliminary data.</text>
</comment>
<proteinExistence type="predicted"/>
<feature type="domain" description="Phytochrome chromophore attachment site" evidence="13">
    <location>
        <begin position="180"/>
        <end position="342"/>
    </location>
</feature>
<keyword evidence="3" id="KW-0600">Photoreceptor protein</keyword>
<reference evidence="15 16" key="1">
    <citation type="submission" date="2021-03" db="EMBL/GenBank/DDBJ databases">
        <title>The complete genome sequence of Acetobacter sacchari TBRC 11175.</title>
        <authorList>
            <person name="Charoenyingcharoen P."/>
            <person name="Yukphan P."/>
        </authorList>
    </citation>
    <scope>NUCLEOTIDE SEQUENCE [LARGE SCALE GENOMIC DNA]</scope>
    <source>
        <strain evidence="15 16">TBRC 11175</strain>
    </source>
</reference>
<dbReference type="InterPro" id="IPR013515">
    <property type="entry name" value="Phytochrome_cen-reg"/>
</dbReference>
<comment type="catalytic activity">
    <reaction evidence="1">
        <text>ATP + protein L-histidine = ADP + protein N-phospho-L-histidine.</text>
        <dbReference type="EC" id="2.7.13.3"/>
    </reaction>
</comment>
<dbReference type="Gene3D" id="3.30.450.40">
    <property type="match status" value="1"/>
</dbReference>
<dbReference type="PANTHER" id="PTHR41523:SF7">
    <property type="entry name" value="HISTIDINE KINASE"/>
    <property type="match status" value="1"/>
</dbReference>
<keyword evidence="11" id="KW-0675">Receptor</keyword>
<dbReference type="Proteomes" id="UP000664771">
    <property type="component" value="Unassembled WGS sequence"/>
</dbReference>
<dbReference type="InterPro" id="IPR011006">
    <property type="entry name" value="CheY-like_superfamily"/>
</dbReference>
<evidence type="ECO:0000256" key="1">
    <source>
        <dbReference type="ARBA" id="ARBA00000085"/>
    </source>
</evidence>
<evidence type="ECO:0000256" key="3">
    <source>
        <dbReference type="ARBA" id="ARBA00022543"/>
    </source>
</evidence>
<dbReference type="Pfam" id="PF00360">
    <property type="entry name" value="PHY"/>
    <property type="match status" value="1"/>
</dbReference>
<protein>
    <recommendedName>
        <fullName evidence="2">histidine kinase</fullName>
        <ecNumber evidence="2">2.7.13.3</ecNumber>
    </recommendedName>
</protein>
<dbReference type="InterPro" id="IPR001789">
    <property type="entry name" value="Sig_transdc_resp-reg_receiver"/>
</dbReference>
<dbReference type="InterPro" id="IPR003018">
    <property type="entry name" value="GAF"/>
</dbReference>
<evidence type="ECO:0000256" key="12">
    <source>
        <dbReference type="PROSITE-ProRule" id="PRU00169"/>
    </source>
</evidence>
<organism evidence="15 16">
    <name type="scientific">Acetobacter sacchari</name>
    <dbReference type="NCBI Taxonomy" id="2661687"/>
    <lineage>
        <taxon>Bacteria</taxon>
        <taxon>Pseudomonadati</taxon>
        <taxon>Pseudomonadota</taxon>
        <taxon>Alphaproteobacteria</taxon>
        <taxon>Acetobacterales</taxon>
        <taxon>Acetobacteraceae</taxon>
        <taxon>Acetobacter</taxon>
    </lineage>
</organism>
<evidence type="ECO:0000256" key="2">
    <source>
        <dbReference type="ARBA" id="ARBA00012438"/>
    </source>
</evidence>
<evidence type="ECO:0000259" key="13">
    <source>
        <dbReference type="PROSITE" id="PS50046"/>
    </source>
</evidence>
<dbReference type="InterPro" id="IPR035965">
    <property type="entry name" value="PAS-like_dom_sf"/>
</dbReference>
<dbReference type="PROSITE" id="PS50110">
    <property type="entry name" value="RESPONSE_REGULATORY"/>
    <property type="match status" value="1"/>
</dbReference>
<keyword evidence="6" id="KW-0808">Transferase</keyword>
<dbReference type="RefSeq" id="WP_207882204.1">
    <property type="nucleotide sequence ID" value="NZ_JAFVMF010000015.1"/>
</dbReference>
<keyword evidence="16" id="KW-1185">Reference proteome</keyword>
<dbReference type="PROSITE" id="PS50046">
    <property type="entry name" value="PHYTOCHROME_2"/>
    <property type="match status" value="1"/>
</dbReference>
<evidence type="ECO:0000256" key="10">
    <source>
        <dbReference type="ARBA" id="ARBA00022991"/>
    </source>
</evidence>
<keyword evidence="5" id="KW-0716">Sensory transduction</keyword>
<dbReference type="Gene3D" id="3.30.450.270">
    <property type="match status" value="1"/>
</dbReference>
<evidence type="ECO:0000256" key="4">
    <source>
        <dbReference type="ARBA" id="ARBA00022553"/>
    </source>
</evidence>
<evidence type="ECO:0000256" key="6">
    <source>
        <dbReference type="ARBA" id="ARBA00022679"/>
    </source>
</evidence>
<evidence type="ECO:0000256" key="5">
    <source>
        <dbReference type="ARBA" id="ARBA00022606"/>
    </source>
</evidence>